<keyword evidence="2" id="KW-1185">Reference proteome</keyword>
<proteinExistence type="predicted"/>
<accession>A0ABN6UCH3</accession>
<dbReference type="RefSeq" id="WP_281875982.1">
    <property type="nucleotide sequence ID" value="NZ_AP026976.1"/>
</dbReference>
<reference evidence="1 2" key="1">
    <citation type="submission" date="2022-11" db="EMBL/GenBank/DDBJ databases">
        <title>Genome Sequencing of Nocardia sp. ON39_IFM12276 and assembly.</title>
        <authorList>
            <person name="Shimojima M."/>
            <person name="Toyokawa M."/>
            <person name="Uesaka K."/>
        </authorList>
    </citation>
    <scope>NUCLEOTIDE SEQUENCE [LARGE SCALE GENOMIC DNA]</scope>
    <source>
        <strain evidence="1 2">IFM 12276</strain>
    </source>
</reference>
<sequence length="83" mass="8821">MPAVIVLMVVAALGALAIVVYLLPSLDEPVSLHSAVHMSGAEYAHQVWQDHAECVMALCPAKAAAYWALVDSGKIVPDARVIR</sequence>
<name>A0ABN6UCH3_9NOCA</name>
<dbReference type="EMBL" id="AP026978">
    <property type="protein sequence ID" value="BDU02872.1"/>
    <property type="molecule type" value="Genomic_DNA"/>
</dbReference>
<dbReference type="Proteomes" id="UP001317870">
    <property type="component" value="Chromosome"/>
</dbReference>
<gene>
    <name evidence="1" type="ORF">IFM12276_59000</name>
</gene>
<protein>
    <submittedName>
        <fullName evidence="1">Uncharacterized protein</fullName>
    </submittedName>
</protein>
<organism evidence="1 2">
    <name type="scientific">Nocardia sputorum</name>
    <dbReference type="NCBI Taxonomy" id="2984338"/>
    <lineage>
        <taxon>Bacteria</taxon>
        <taxon>Bacillati</taxon>
        <taxon>Actinomycetota</taxon>
        <taxon>Actinomycetes</taxon>
        <taxon>Mycobacteriales</taxon>
        <taxon>Nocardiaceae</taxon>
        <taxon>Nocardia</taxon>
    </lineage>
</organism>
<evidence type="ECO:0000313" key="2">
    <source>
        <dbReference type="Proteomes" id="UP001317870"/>
    </source>
</evidence>
<evidence type="ECO:0000313" key="1">
    <source>
        <dbReference type="EMBL" id="BDU02872.1"/>
    </source>
</evidence>